<proteinExistence type="predicted"/>
<gene>
    <name evidence="2" type="ORF">V2K49_17405</name>
</gene>
<feature type="domain" description="DUF6879" evidence="1">
    <location>
        <begin position="5"/>
        <end position="169"/>
    </location>
</feature>
<dbReference type="Proteomes" id="UP001354649">
    <property type="component" value="Unassembled WGS sequence"/>
</dbReference>
<comment type="caution">
    <text evidence="2">The sequence shown here is derived from an EMBL/GenBank/DDBJ whole genome shotgun (WGS) entry which is preliminary data.</text>
</comment>
<organism evidence="2 3">
    <name type="scientific">Streptomyces antimycoticus</name>
    <dbReference type="NCBI Taxonomy" id="68175"/>
    <lineage>
        <taxon>Bacteria</taxon>
        <taxon>Bacillati</taxon>
        <taxon>Actinomycetota</taxon>
        <taxon>Actinomycetes</taxon>
        <taxon>Kitasatosporales</taxon>
        <taxon>Streptomycetaceae</taxon>
        <taxon>Streptomyces</taxon>
        <taxon>Streptomyces violaceusniger group</taxon>
    </lineage>
</organism>
<reference evidence="2 3" key="1">
    <citation type="submission" date="2023-11" db="EMBL/GenBank/DDBJ databases">
        <title>30 novel species of actinomycetes from the DSMZ collection.</title>
        <authorList>
            <person name="Nouioui I."/>
        </authorList>
    </citation>
    <scope>NUCLEOTIDE SEQUENCE [LARGE SCALE GENOMIC DNA]</scope>
    <source>
        <strain evidence="2 3">DSM 41602</strain>
    </source>
</reference>
<evidence type="ECO:0000259" key="1">
    <source>
        <dbReference type="Pfam" id="PF21806"/>
    </source>
</evidence>
<name>A0ABD5JB88_9ACTN</name>
<accession>A0ABD5JB88</accession>
<dbReference type="Pfam" id="PF21806">
    <property type="entry name" value="DUF6879"/>
    <property type="match status" value="1"/>
</dbReference>
<dbReference type="InterPro" id="IPR049244">
    <property type="entry name" value="DUF6879"/>
</dbReference>
<protein>
    <recommendedName>
        <fullName evidence="1">DUF6879 domain-containing protein</fullName>
    </recommendedName>
</protein>
<evidence type="ECO:0000313" key="3">
    <source>
        <dbReference type="Proteomes" id="UP001354649"/>
    </source>
</evidence>
<dbReference type="EMBL" id="JAZBJQ010000011">
    <property type="protein sequence ID" value="MEE4584913.1"/>
    <property type="molecule type" value="Genomic_DNA"/>
</dbReference>
<dbReference type="AlphaFoldDB" id="A0ABD5JB88"/>
<dbReference type="RefSeq" id="WP_079059360.1">
    <property type="nucleotide sequence ID" value="NZ_CP127865.1"/>
</dbReference>
<evidence type="ECO:0000313" key="2">
    <source>
        <dbReference type="EMBL" id="MEE4584913.1"/>
    </source>
</evidence>
<sequence length="171" mass="19457">MATAVREALASARRSAVHLELRDIYTPDDPDFADWRAGVRFDPAERWRSWFDVVVATTARGVRMRRARIVSEPVSEYIKFEYDVTGRHNIAAGEEVRWLPRRKAADLALPGADCWVIDDEVVIFNHFDGNGNWDPVTGMDVRTEPAVAKLCGSAFETVWERAVPHAEYRLL</sequence>